<feature type="compositionally biased region" description="Acidic residues" evidence="1">
    <location>
        <begin position="285"/>
        <end position="297"/>
    </location>
</feature>
<reference evidence="2" key="1">
    <citation type="submission" date="2020-07" db="EMBL/GenBank/DDBJ databases">
        <title>The High-quality genome of the commercially important snow crab, Chionoecetes opilio.</title>
        <authorList>
            <person name="Jeong J.-H."/>
            <person name="Ryu S."/>
        </authorList>
    </citation>
    <scope>NUCLEOTIDE SEQUENCE</scope>
    <source>
        <strain evidence="2">MADBK_172401_WGS</strain>
        <tissue evidence="2">Digestive gland</tissue>
    </source>
</reference>
<feature type="compositionally biased region" description="Basic and acidic residues" evidence="1">
    <location>
        <begin position="397"/>
        <end position="415"/>
    </location>
</feature>
<feature type="compositionally biased region" description="Basic residues" evidence="1">
    <location>
        <begin position="384"/>
        <end position="396"/>
    </location>
</feature>
<feature type="region of interest" description="Disordered" evidence="1">
    <location>
        <begin position="252"/>
        <end position="558"/>
    </location>
</feature>
<feature type="compositionally biased region" description="Basic and acidic residues" evidence="1">
    <location>
        <begin position="536"/>
        <end position="548"/>
    </location>
</feature>
<feature type="compositionally biased region" description="Polar residues" evidence="1">
    <location>
        <begin position="434"/>
        <end position="459"/>
    </location>
</feature>
<dbReference type="AlphaFoldDB" id="A0A8J4XTU4"/>
<accession>A0A8J4XTU4</accession>
<feature type="compositionally biased region" description="Low complexity" evidence="1">
    <location>
        <begin position="495"/>
        <end position="507"/>
    </location>
</feature>
<evidence type="ECO:0000313" key="3">
    <source>
        <dbReference type="Proteomes" id="UP000770661"/>
    </source>
</evidence>
<feature type="compositionally biased region" description="Low complexity" evidence="1">
    <location>
        <begin position="336"/>
        <end position="349"/>
    </location>
</feature>
<feature type="compositionally biased region" description="Basic and acidic residues" evidence="1">
    <location>
        <begin position="511"/>
        <end position="520"/>
    </location>
</feature>
<dbReference type="Proteomes" id="UP000770661">
    <property type="component" value="Unassembled WGS sequence"/>
</dbReference>
<gene>
    <name evidence="2" type="ORF">GWK47_001543</name>
</gene>
<feature type="compositionally biased region" description="Polar residues" evidence="1">
    <location>
        <begin position="473"/>
        <end position="483"/>
    </location>
</feature>
<dbReference type="EMBL" id="JACEEZ010020472">
    <property type="protein sequence ID" value="KAG0714502.1"/>
    <property type="molecule type" value="Genomic_DNA"/>
</dbReference>
<feature type="compositionally biased region" description="Polar residues" evidence="1">
    <location>
        <begin position="304"/>
        <end position="326"/>
    </location>
</feature>
<sequence>MSSVDPVLLTQDLPNLNTQKEGSGTSTFLEIPTGVHDHVDETWATDPSVSPVLQVGHSQDLDLATQIEGRIASTLLEVSTEEKNNVDEIQGLPYHATHEGRGASIPLHGAHDTDGTTTKQTRSTTTISITRESLLSMTPSPTTEDSTSISNPGIDRTQFDDVDTETDVQNISPTDPSTGGSYLSPDASDLWLQNLFLSEVREAVFPAPTPIPFTVKFWQEHDRRMDTKGFFSNFVPLTVDVLESDFVPLMHPAATDTNRNSVSDMFENEKSDDSDIGLSKSINEDLPEETILEEEVTSVDGVPRSQQQHPSTTAAAGSEDGPSNPTEGLAPDSVLSQSSTAGGAASDSGDSVEEDTRSLPTVADIEFHPGNGTINEKEEEKEREKKKRKKKRKKIKKDKEEETIAEDQSDRDKKPNTSRPRLSVTPNDLRDYNRTSPARVQDVRNVSSSGLPINTQFTLSPTPSSSVSPSISGATNYNPSHPWQRTDGEHRTHVPPSQDTSSPTQSSLDKLVSHDEDQSRHQSPKNETGAPVRPTPADDTRSTLREEESGGANGARMPRVHAAVAVAVLMTLL</sequence>
<organism evidence="2 3">
    <name type="scientific">Chionoecetes opilio</name>
    <name type="common">Atlantic snow crab</name>
    <name type="synonym">Cancer opilio</name>
    <dbReference type="NCBI Taxonomy" id="41210"/>
    <lineage>
        <taxon>Eukaryota</taxon>
        <taxon>Metazoa</taxon>
        <taxon>Ecdysozoa</taxon>
        <taxon>Arthropoda</taxon>
        <taxon>Crustacea</taxon>
        <taxon>Multicrustacea</taxon>
        <taxon>Malacostraca</taxon>
        <taxon>Eumalacostraca</taxon>
        <taxon>Eucarida</taxon>
        <taxon>Decapoda</taxon>
        <taxon>Pleocyemata</taxon>
        <taxon>Brachyura</taxon>
        <taxon>Eubrachyura</taxon>
        <taxon>Majoidea</taxon>
        <taxon>Majidae</taxon>
        <taxon>Chionoecetes</taxon>
    </lineage>
</organism>
<keyword evidence="3" id="KW-1185">Reference proteome</keyword>
<name>A0A8J4XTU4_CHIOP</name>
<comment type="caution">
    <text evidence="2">The sequence shown here is derived from an EMBL/GenBank/DDBJ whole genome shotgun (WGS) entry which is preliminary data.</text>
</comment>
<feature type="region of interest" description="Disordered" evidence="1">
    <location>
        <begin position="136"/>
        <end position="161"/>
    </location>
</feature>
<feature type="compositionally biased region" description="Polar residues" evidence="1">
    <location>
        <begin position="136"/>
        <end position="151"/>
    </location>
</feature>
<feature type="compositionally biased region" description="Polar residues" evidence="1">
    <location>
        <begin position="417"/>
        <end position="426"/>
    </location>
</feature>
<evidence type="ECO:0000313" key="2">
    <source>
        <dbReference type="EMBL" id="KAG0714502.1"/>
    </source>
</evidence>
<evidence type="ECO:0000256" key="1">
    <source>
        <dbReference type="SAM" id="MobiDB-lite"/>
    </source>
</evidence>
<dbReference type="OrthoDB" id="10051804at2759"/>
<protein>
    <submittedName>
        <fullName evidence="2">Uncharacterized protein</fullName>
    </submittedName>
</protein>
<proteinExistence type="predicted"/>
<feature type="compositionally biased region" description="Low complexity" evidence="1">
    <location>
        <begin position="460"/>
        <end position="472"/>
    </location>
</feature>